<evidence type="ECO:0000256" key="1">
    <source>
        <dbReference type="SAM" id="Phobius"/>
    </source>
</evidence>
<evidence type="ECO:0000313" key="4">
    <source>
        <dbReference type="Proteomes" id="UP000321328"/>
    </source>
</evidence>
<sequence>MTASALVPPLVDGAATLRDAGDALSVVCYWVLPFALAGLGGLVSGVFPSWFETRTALVDGRTAAAPAIAVPPTPPTDLTAAGIELDVPVRSRHDEPFAVVVRASAGAAVELAASGVDLFGRAWRSVARFTAPPSGLVEPAVLVPDSGDWATAAPDAPLWAMRFAARDAVPELFVPPAPAWPVTVSAAVGAAVARRTVIRVAAEADVRLAPVDVGGRPGVLAVPEGPPPATGRPGVVCFGGSEGGHDSQVGHAALLASHGFAALAVSWVDETQAAEAIAEVPLERFDTALRWLATRDEVSGPVAAMGGPVGRRGCSPPCAPDRSRLPPAWC</sequence>
<dbReference type="RefSeq" id="WP_211223812.1">
    <property type="nucleotide sequence ID" value="NZ_AUII01000001.1"/>
</dbReference>
<comment type="caution">
    <text evidence="3">The sequence shown here is derived from an EMBL/GenBank/DDBJ whole genome shotgun (WGS) entry which is preliminary data.</text>
</comment>
<dbReference type="Gene3D" id="2.60.40.2240">
    <property type="entry name" value="Acyl-CoA thioester hydrolase/BAAT N-terminal domain"/>
    <property type="match status" value="1"/>
</dbReference>
<feature type="transmembrane region" description="Helical" evidence="1">
    <location>
        <begin position="29"/>
        <end position="51"/>
    </location>
</feature>
<dbReference type="InterPro" id="IPR042490">
    <property type="entry name" value="Thio_Ohase/BAAT_N"/>
</dbReference>
<reference evidence="3 4" key="1">
    <citation type="submission" date="2019-07" db="EMBL/GenBank/DDBJ databases">
        <title>Whole genome shotgun sequence of Pseudonocardia asaccharolytica NBRC 16224.</title>
        <authorList>
            <person name="Hosoyama A."/>
            <person name="Uohara A."/>
            <person name="Ohji S."/>
            <person name="Ichikawa N."/>
        </authorList>
    </citation>
    <scope>NUCLEOTIDE SEQUENCE [LARGE SCALE GENOMIC DNA]</scope>
    <source>
        <strain evidence="3 4">NBRC 16224</strain>
    </source>
</reference>
<evidence type="ECO:0000259" key="2">
    <source>
        <dbReference type="Pfam" id="PF04775"/>
    </source>
</evidence>
<dbReference type="GO" id="GO:0006631">
    <property type="term" value="P:fatty acid metabolic process"/>
    <property type="evidence" value="ECO:0007669"/>
    <property type="project" value="TreeGrafter"/>
</dbReference>
<dbReference type="SUPFAM" id="SSF53474">
    <property type="entry name" value="alpha/beta-Hydrolases"/>
    <property type="match status" value="1"/>
</dbReference>
<dbReference type="STRING" id="1123024.GCA_000423625_00280"/>
<dbReference type="PANTHER" id="PTHR10824:SF17">
    <property type="entry name" value="ACYL-COENZYME A THIOESTERASE 6"/>
    <property type="match status" value="1"/>
</dbReference>
<dbReference type="Proteomes" id="UP000321328">
    <property type="component" value="Unassembled WGS sequence"/>
</dbReference>
<keyword evidence="1" id="KW-0472">Membrane</keyword>
<keyword evidence="4" id="KW-1185">Reference proteome</keyword>
<accession>A0A511D2H4</accession>
<gene>
    <name evidence="3" type="ORF">PA7_27240</name>
</gene>
<dbReference type="PANTHER" id="PTHR10824">
    <property type="entry name" value="ACYL-COENZYME A THIOESTERASE-RELATED"/>
    <property type="match status" value="1"/>
</dbReference>
<keyword evidence="1" id="KW-0812">Transmembrane</keyword>
<dbReference type="GO" id="GO:0047617">
    <property type="term" value="F:fatty acyl-CoA hydrolase activity"/>
    <property type="evidence" value="ECO:0007669"/>
    <property type="project" value="TreeGrafter"/>
</dbReference>
<evidence type="ECO:0000313" key="3">
    <source>
        <dbReference type="EMBL" id="GEL18887.1"/>
    </source>
</evidence>
<feature type="domain" description="Acyl-CoA thioester hydrolase/bile acid-CoA amino acid N-acetyltransferase" evidence="2">
    <location>
        <begin position="94"/>
        <end position="211"/>
    </location>
</feature>
<keyword evidence="1" id="KW-1133">Transmembrane helix</keyword>
<dbReference type="AlphaFoldDB" id="A0A511D2H4"/>
<dbReference type="GO" id="GO:0006637">
    <property type="term" value="P:acyl-CoA metabolic process"/>
    <property type="evidence" value="ECO:0007669"/>
    <property type="project" value="TreeGrafter"/>
</dbReference>
<dbReference type="Pfam" id="PF04775">
    <property type="entry name" value="Bile_Hydr_Trans"/>
    <property type="match status" value="1"/>
</dbReference>
<dbReference type="InterPro" id="IPR029058">
    <property type="entry name" value="AB_hydrolase_fold"/>
</dbReference>
<dbReference type="EMBL" id="BJVI01000027">
    <property type="protein sequence ID" value="GEL18887.1"/>
    <property type="molecule type" value="Genomic_DNA"/>
</dbReference>
<organism evidence="3 4">
    <name type="scientific">Pseudonocardia asaccharolytica DSM 44247 = NBRC 16224</name>
    <dbReference type="NCBI Taxonomy" id="1123024"/>
    <lineage>
        <taxon>Bacteria</taxon>
        <taxon>Bacillati</taxon>
        <taxon>Actinomycetota</taxon>
        <taxon>Actinomycetes</taxon>
        <taxon>Pseudonocardiales</taxon>
        <taxon>Pseudonocardiaceae</taxon>
        <taxon>Pseudonocardia</taxon>
    </lineage>
</organism>
<dbReference type="InterPro" id="IPR006862">
    <property type="entry name" value="Thio_Ohase/aa_AcTrfase"/>
</dbReference>
<proteinExistence type="predicted"/>
<name>A0A511D2H4_9PSEU</name>
<dbReference type="Gene3D" id="3.40.50.1820">
    <property type="entry name" value="alpha/beta hydrolase"/>
    <property type="match status" value="1"/>
</dbReference>
<protein>
    <recommendedName>
        <fullName evidence="2">Acyl-CoA thioester hydrolase/bile acid-CoA amino acid N-acetyltransferase domain-containing protein</fullName>
    </recommendedName>
</protein>